<reference evidence="14" key="1">
    <citation type="journal article" date="2008" name="Nat. Genet.">
        <title>The Pristionchus pacificus genome provides a unique perspective on nematode lifestyle and parasitism.</title>
        <authorList>
            <person name="Dieterich C."/>
            <person name="Clifton S.W."/>
            <person name="Schuster L.N."/>
            <person name="Chinwalla A."/>
            <person name="Delehaunty K."/>
            <person name="Dinkelacker I."/>
            <person name="Fulton L."/>
            <person name="Fulton R."/>
            <person name="Godfrey J."/>
            <person name="Minx P."/>
            <person name="Mitreva M."/>
            <person name="Roeseler W."/>
            <person name="Tian H."/>
            <person name="Witte H."/>
            <person name="Yang S.P."/>
            <person name="Wilson R.K."/>
            <person name="Sommer R.J."/>
        </authorList>
    </citation>
    <scope>NUCLEOTIDE SEQUENCE [LARGE SCALE GENOMIC DNA]</scope>
    <source>
        <strain evidence="14">PS312</strain>
    </source>
</reference>
<dbReference type="InterPro" id="IPR003971">
    <property type="entry name" value="K_chnl_volt-dep_Kv5/Kv9"/>
</dbReference>
<evidence type="ECO:0000256" key="3">
    <source>
        <dbReference type="ARBA" id="ARBA00022475"/>
    </source>
</evidence>
<evidence type="ECO:0000256" key="6">
    <source>
        <dbReference type="ARBA" id="ARBA00022826"/>
    </source>
</evidence>
<dbReference type="FunFam" id="1.10.287.70:FF:000005">
    <property type="entry name" value="potassium voltage-gated channel subfamily G member 1"/>
    <property type="match status" value="1"/>
</dbReference>
<dbReference type="Proteomes" id="UP000005239">
    <property type="component" value="Unassembled WGS sequence"/>
</dbReference>
<evidence type="ECO:0000313" key="14">
    <source>
        <dbReference type="Proteomes" id="UP000005239"/>
    </source>
</evidence>
<keyword evidence="6" id="KW-0631">Potassium channel</keyword>
<keyword evidence="14" id="KW-1185">Reference proteome</keyword>
<keyword evidence="9" id="KW-1133">Transmembrane helix</keyword>
<dbReference type="GO" id="GO:0016020">
    <property type="term" value="C:membrane"/>
    <property type="evidence" value="ECO:0000318"/>
    <property type="project" value="GO_Central"/>
</dbReference>
<gene>
    <name evidence="13" type="primary">WBGene00103881</name>
</gene>
<dbReference type="InterPro" id="IPR027359">
    <property type="entry name" value="Volt_channel_dom_sf"/>
</dbReference>
<comment type="subcellular location">
    <subcellularLocation>
        <location evidence="1">Cell membrane</location>
        <topology evidence="1">Multi-pass membrane protein</topology>
    </subcellularLocation>
</comment>
<evidence type="ECO:0000256" key="8">
    <source>
        <dbReference type="ARBA" id="ARBA00022958"/>
    </source>
</evidence>
<evidence type="ECO:0000256" key="11">
    <source>
        <dbReference type="ARBA" id="ARBA00023136"/>
    </source>
</evidence>
<dbReference type="PANTHER" id="PTHR11537">
    <property type="entry name" value="VOLTAGE-GATED POTASSIUM CHANNEL"/>
    <property type="match status" value="1"/>
</dbReference>
<sequence length="461" mass="51638">MHDIESPLIAHENCNGSTLSASSPYLLQSTALELPGVSEPSTAEVSPSFPSIHASSNGGISKKQAILVVNVGGRRAKLPIEKIFAQNANTRLSVFASKSHVERLTDCDAYFDDTGEYYFERSPIIFECVIDFYLMGKLHRPFDVCPIRLRYELDFWRIPTARMAPCCAIDENNNGHGRGKEHENGFIESSYPPSAFERVRYGPFRLKAWGFLENPRSSSGAKIFSIVSALFVLLSLSGLILSSMPELQEANGEPIQLLIYAEMICMIWFTIEYMARFVVNPNKWKFTKSPLNIIDLCTILPFLIEEFLPMKWMKEFRGAMLVIRVMRLARVARIFKLARYSTGLRAFGETMRKSAAELSMLGMFLVTGIMLFSTAIYFFERDEPNSKFYSIPASCWWCVITMTTVGYGDLVPVTTGGKVVAAVASVCGIIVLAFPISMIIDKFAESTGRRRHTPDDETSGD</sequence>
<accession>A0A2A6C893</accession>
<organism evidence="13 14">
    <name type="scientific">Pristionchus pacificus</name>
    <name type="common">Parasitic nematode worm</name>
    <dbReference type="NCBI Taxonomy" id="54126"/>
    <lineage>
        <taxon>Eukaryota</taxon>
        <taxon>Metazoa</taxon>
        <taxon>Ecdysozoa</taxon>
        <taxon>Nematoda</taxon>
        <taxon>Chromadorea</taxon>
        <taxon>Rhabditida</taxon>
        <taxon>Rhabditina</taxon>
        <taxon>Diplogasteromorpha</taxon>
        <taxon>Diplogasteroidea</taxon>
        <taxon>Neodiplogasteridae</taxon>
        <taxon>Pristionchus</taxon>
    </lineage>
</organism>
<dbReference type="GO" id="GO:0005249">
    <property type="term" value="F:voltage-gated potassium channel activity"/>
    <property type="evidence" value="ECO:0007669"/>
    <property type="project" value="InterPro"/>
</dbReference>
<keyword evidence="4" id="KW-0633">Potassium transport</keyword>
<dbReference type="CDD" id="cd18317">
    <property type="entry name" value="BTB_POZ_Kv"/>
    <property type="match status" value="1"/>
</dbReference>
<dbReference type="GO" id="GO:0008076">
    <property type="term" value="C:voltage-gated potassium channel complex"/>
    <property type="evidence" value="ECO:0000318"/>
    <property type="project" value="GO_Central"/>
</dbReference>
<evidence type="ECO:0000313" key="13">
    <source>
        <dbReference type="EnsemblMetazoa" id="PPA14327.1"/>
    </source>
</evidence>
<dbReference type="InterPro" id="IPR011333">
    <property type="entry name" value="SKP1/BTB/POZ_sf"/>
</dbReference>
<dbReference type="InterPro" id="IPR003131">
    <property type="entry name" value="T1-type_BTB"/>
</dbReference>
<evidence type="ECO:0000256" key="5">
    <source>
        <dbReference type="ARBA" id="ARBA00022692"/>
    </source>
</evidence>
<keyword evidence="2" id="KW-0813">Transport</keyword>
<keyword evidence="7" id="KW-0851">Voltage-gated channel</keyword>
<evidence type="ECO:0000256" key="10">
    <source>
        <dbReference type="ARBA" id="ARBA00023065"/>
    </source>
</evidence>
<reference evidence="13" key="2">
    <citation type="submission" date="2022-06" db="UniProtKB">
        <authorList>
            <consortium name="EnsemblMetazoa"/>
        </authorList>
    </citation>
    <scope>IDENTIFICATION</scope>
    <source>
        <strain evidence="13">PS312</strain>
    </source>
</reference>
<dbReference type="SUPFAM" id="SSF54695">
    <property type="entry name" value="POZ domain"/>
    <property type="match status" value="1"/>
</dbReference>
<dbReference type="FunFam" id="1.20.120.350:FF:000115">
    <property type="entry name" value="Uncharacterized protein"/>
    <property type="match status" value="1"/>
</dbReference>
<dbReference type="Gene3D" id="1.20.120.350">
    <property type="entry name" value="Voltage-gated potassium channels. Chain C"/>
    <property type="match status" value="1"/>
</dbReference>
<dbReference type="EnsemblMetazoa" id="PPA14327.1">
    <property type="protein sequence ID" value="PPA14327.1"/>
    <property type="gene ID" value="WBGene00103881"/>
</dbReference>
<dbReference type="PRINTS" id="PR01494">
    <property type="entry name" value="KV9CHANNEL"/>
</dbReference>
<dbReference type="AlphaFoldDB" id="A0A2A6C893"/>
<dbReference type="Gene3D" id="1.10.287.70">
    <property type="match status" value="1"/>
</dbReference>
<evidence type="ECO:0000256" key="9">
    <source>
        <dbReference type="ARBA" id="ARBA00022989"/>
    </source>
</evidence>
<dbReference type="GO" id="GO:0071805">
    <property type="term" value="P:potassium ion transmembrane transport"/>
    <property type="evidence" value="ECO:0000318"/>
    <property type="project" value="GO_Central"/>
</dbReference>
<accession>A0A8R1UBJ7</accession>
<name>A0A2A6C893_PRIPA</name>
<dbReference type="GO" id="GO:0015459">
    <property type="term" value="F:potassium channel regulator activity"/>
    <property type="evidence" value="ECO:0000318"/>
    <property type="project" value="GO_Central"/>
</dbReference>
<evidence type="ECO:0000256" key="12">
    <source>
        <dbReference type="ARBA" id="ARBA00023303"/>
    </source>
</evidence>
<dbReference type="PRINTS" id="PR00169">
    <property type="entry name" value="KCHANNEL"/>
</dbReference>
<evidence type="ECO:0000256" key="7">
    <source>
        <dbReference type="ARBA" id="ARBA00022882"/>
    </source>
</evidence>
<evidence type="ECO:0000256" key="1">
    <source>
        <dbReference type="ARBA" id="ARBA00004651"/>
    </source>
</evidence>
<evidence type="ECO:0000256" key="2">
    <source>
        <dbReference type="ARBA" id="ARBA00022448"/>
    </source>
</evidence>
<dbReference type="PRINTS" id="PR01491">
    <property type="entry name" value="KVCHANNEL"/>
</dbReference>
<dbReference type="Pfam" id="PF00520">
    <property type="entry name" value="Ion_trans"/>
    <property type="match status" value="1"/>
</dbReference>
<dbReference type="InterPro" id="IPR003968">
    <property type="entry name" value="K_chnl_volt-dep_Kv"/>
</dbReference>
<dbReference type="SUPFAM" id="SSF81324">
    <property type="entry name" value="Voltage-gated potassium channels"/>
    <property type="match status" value="1"/>
</dbReference>
<keyword evidence="12" id="KW-0407">Ion channel</keyword>
<dbReference type="Pfam" id="PF02214">
    <property type="entry name" value="BTB_2"/>
    <property type="match status" value="1"/>
</dbReference>
<keyword evidence="11" id="KW-0472">Membrane</keyword>
<dbReference type="OrthoDB" id="415460at2759"/>
<keyword evidence="5" id="KW-0812">Transmembrane</keyword>
<dbReference type="GO" id="GO:0001508">
    <property type="term" value="P:action potential"/>
    <property type="evidence" value="ECO:0000318"/>
    <property type="project" value="GO_Central"/>
</dbReference>
<keyword evidence="3" id="KW-1003">Cell membrane</keyword>
<dbReference type="InterPro" id="IPR028325">
    <property type="entry name" value="VG_K_chnl"/>
</dbReference>
<dbReference type="InterPro" id="IPR005821">
    <property type="entry name" value="Ion_trans_dom"/>
</dbReference>
<evidence type="ECO:0000256" key="4">
    <source>
        <dbReference type="ARBA" id="ARBA00022538"/>
    </source>
</evidence>
<dbReference type="Gene3D" id="3.30.710.10">
    <property type="entry name" value="Potassium Channel Kv1.1, Chain A"/>
    <property type="match status" value="1"/>
</dbReference>
<proteinExistence type="predicted"/>
<dbReference type="GO" id="GO:0007616">
    <property type="term" value="P:long-term memory"/>
    <property type="evidence" value="ECO:0007669"/>
    <property type="project" value="EnsemblMetazoa"/>
</dbReference>
<dbReference type="GO" id="GO:0051260">
    <property type="term" value="P:protein homooligomerization"/>
    <property type="evidence" value="ECO:0007669"/>
    <property type="project" value="InterPro"/>
</dbReference>
<keyword evidence="8" id="KW-0630">Potassium</keyword>
<keyword evidence="10" id="KW-0406">Ion transport</keyword>
<dbReference type="PANTHER" id="PTHR11537:SF271">
    <property type="entry name" value="BTB DOMAIN-CONTAINING PROTEIN"/>
    <property type="match status" value="1"/>
</dbReference>
<protein>
    <submittedName>
        <fullName evidence="13">Kvs-3</fullName>
    </submittedName>
</protein>